<reference evidence="1" key="1">
    <citation type="submission" date="2016-10" db="EMBL/GenBank/DDBJ databases">
        <title>Sequence of Gallionella enrichment culture.</title>
        <authorList>
            <person name="Poehlein A."/>
            <person name="Muehling M."/>
            <person name="Daniel R."/>
        </authorList>
    </citation>
    <scope>NUCLEOTIDE SEQUENCE</scope>
</reference>
<evidence type="ECO:0000313" key="1">
    <source>
        <dbReference type="EMBL" id="OIQ72981.1"/>
    </source>
</evidence>
<dbReference type="EMBL" id="MLJW01003050">
    <property type="protein sequence ID" value="OIQ72981.1"/>
    <property type="molecule type" value="Genomic_DNA"/>
</dbReference>
<comment type="caution">
    <text evidence="1">The sequence shown here is derived from an EMBL/GenBank/DDBJ whole genome shotgun (WGS) entry which is preliminary data.</text>
</comment>
<sequence length="52" mass="5788">MRALAYRLYTLCERKGWAEEARAYNELVTAWPSIEQASADAGIVGSQAKLDI</sequence>
<organism evidence="1">
    <name type="scientific">mine drainage metagenome</name>
    <dbReference type="NCBI Taxonomy" id="410659"/>
    <lineage>
        <taxon>unclassified sequences</taxon>
        <taxon>metagenomes</taxon>
        <taxon>ecological metagenomes</taxon>
    </lineage>
</organism>
<proteinExistence type="predicted"/>
<dbReference type="AlphaFoldDB" id="A0A1J5QAI4"/>
<gene>
    <name evidence="1" type="ORF">GALL_453890</name>
</gene>
<name>A0A1J5QAI4_9ZZZZ</name>
<accession>A0A1J5QAI4</accession>
<protein>
    <submittedName>
        <fullName evidence="1">Uncharacterized protein</fullName>
    </submittedName>
</protein>